<dbReference type="InterPro" id="IPR001940">
    <property type="entry name" value="Peptidase_S1C"/>
</dbReference>
<feature type="binding site" evidence="15">
    <location>
        <position position="118"/>
    </location>
    <ligand>
        <name>substrate</name>
    </ligand>
</feature>
<comment type="similarity">
    <text evidence="3">Belongs to the peptidase S1C family.</text>
</comment>
<feature type="active site" description="Charge relay system" evidence="14">
    <location>
        <position position="118"/>
    </location>
</feature>
<dbReference type="PANTHER" id="PTHR22939">
    <property type="entry name" value="SERINE PROTEASE FAMILY S1C HTRA-RELATED"/>
    <property type="match status" value="1"/>
</dbReference>
<dbReference type="InterPro" id="IPR001478">
    <property type="entry name" value="PDZ"/>
</dbReference>
<feature type="active site" description="Charge relay system" evidence="14">
    <location>
        <position position="222"/>
    </location>
</feature>
<keyword evidence="12" id="KW-0346">Stress response</keyword>
<dbReference type="Pfam" id="PF13365">
    <property type="entry name" value="Trypsin_2"/>
    <property type="match status" value="1"/>
</dbReference>
<dbReference type="NCBIfam" id="TIGR02037">
    <property type="entry name" value="degP_htrA_DO"/>
    <property type="match status" value="1"/>
</dbReference>
<keyword evidence="9" id="KW-0574">Periplasm</keyword>
<dbReference type="GO" id="GO:0016491">
    <property type="term" value="F:oxidoreductase activity"/>
    <property type="evidence" value="ECO:0007669"/>
    <property type="project" value="UniProtKB-KW"/>
</dbReference>
<keyword evidence="17" id="KW-0560">Oxidoreductase</keyword>
<feature type="binding site" evidence="15">
    <location>
        <begin position="220"/>
        <end position="222"/>
    </location>
    <ligand>
        <name>substrate</name>
    </ligand>
</feature>
<dbReference type="KEGG" id="pla:Plav_2461"/>
<accession>A7HVY7</accession>
<evidence type="ECO:0000256" key="8">
    <source>
        <dbReference type="ARBA" id="ARBA00022737"/>
    </source>
</evidence>
<evidence type="ECO:0000256" key="11">
    <source>
        <dbReference type="ARBA" id="ARBA00022825"/>
    </source>
</evidence>
<dbReference type="OrthoDB" id="9758917at2"/>
<gene>
    <name evidence="17" type="ordered locus">Plav_2461</name>
</gene>
<evidence type="ECO:0000313" key="18">
    <source>
        <dbReference type="Proteomes" id="UP000006377"/>
    </source>
</evidence>
<dbReference type="HOGENOM" id="CLU_020120_1_0_5"/>
<dbReference type="GO" id="GO:0006508">
    <property type="term" value="P:proteolysis"/>
    <property type="evidence" value="ECO:0007669"/>
    <property type="project" value="UniProtKB-KW"/>
</dbReference>
<dbReference type="Gene3D" id="2.40.10.120">
    <property type="match status" value="1"/>
</dbReference>
<evidence type="ECO:0000256" key="3">
    <source>
        <dbReference type="ARBA" id="ARBA00010541"/>
    </source>
</evidence>
<proteinExistence type="inferred from homology"/>
<dbReference type="InterPro" id="IPR011782">
    <property type="entry name" value="Pept_S1C_Do"/>
</dbReference>
<dbReference type="GO" id="GO:0004252">
    <property type="term" value="F:serine-type endopeptidase activity"/>
    <property type="evidence" value="ECO:0007669"/>
    <property type="project" value="InterPro"/>
</dbReference>
<reference evidence="17 18" key="1">
    <citation type="journal article" date="2011" name="Stand. Genomic Sci.">
        <title>Complete genome sequence of Parvibaculum lavamentivorans type strain (DS-1(T)).</title>
        <authorList>
            <person name="Schleheck D."/>
            <person name="Weiss M."/>
            <person name="Pitluck S."/>
            <person name="Bruce D."/>
            <person name="Land M.L."/>
            <person name="Han S."/>
            <person name="Saunders E."/>
            <person name="Tapia R."/>
            <person name="Detter C."/>
            <person name="Brettin T."/>
            <person name="Han J."/>
            <person name="Woyke T."/>
            <person name="Goodwin L."/>
            <person name="Pennacchio L."/>
            <person name="Nolan M."/>
            <person name="Cook A.M."/>
            <person name="Kjelleberg S."/>
            <person name="Thomas T."/>
        </authorList>
    </citation>
    <scope>NUCLEOTIDE SEQUENCE [LARGE SCALE GENOMIC DNA]</scope>
    <source>
        <strain evidence="18">DS-1 / DSM 13023 / NCIMB 13966</strain>
    </source>
</reference>
<dbReference type="eggNOG" id="COG0265">
    <property type="taxonomic scope" value="Bacteria"/>
</dbReference>
<dbReference type="CDD" id="cd10839">
    <property type="entry name" value="cpPDZ1_DegP-like"/>
    <property type="match status" value="1"/>
</dbReference>
<keyword evidence="8" id="KW-0677">Repeat</keyword>
<dbReference type="SUPFAM" id="SSF50494">
    <property type="entry name" value="Trypsin-like serine proteases"/>
    <property type="match status" value="1"/>
</dbReference>
<dbReference type="EMBL" id="CP000774">
    <property type="protein sequence ID" value="ABS64070.1"/>
    <property type="molecule type" value="Genomic_DNA"/>
</dbReference>
<evidence type="ECO:0000256" key="2">
    <source>
        <dbReference type="ARBA" id="ARBA00004418"/>
    </source>
</evidence>
<evidence type="ECO:0000256" key="12">
    <source>
        <dbReference type="ARBA" id="ARBA00023016"/>
    </source>
</evidence>
<dbReference type="PRINTS" id="PR00834">
    <property type="entry name" value="PROTEASES2C"/>
</dbReference>
<dbReference type="PROSITE" id="PS50106">
    <property type="entry name" value="PDZ"/>
    <property type="match status" value="2"/>
</dbReference>
<dbReference type="FunFam" id="2.40.10.120:FF:000007">
    <property type="entry name" value="Periplasmic serine endoprotease DegP-like"/>
    <property type="match status" value="1"/>
</dbReference>
<keyword evidence="6 17" id="KW-0645">Protease</keyword>
<dbReference type="PANTHER" id="PTHR22939:SF130">
    <property type="entry name" value="PERIPLASMIC SERINE ENDOPROTEASE DEGP-LIKE-RELATED"/>
    <property type="match status" value="1"/>
</dbReference>
<name>A7HVY7_PARL1</name>
<evidence type="ECO:0000256" key="13">
    <source>
        <dbReference type="ARBA" id="ARBA00032850"/>
    </source>
</evidence>
<comment type="subcellular location">
    <subcellularLocation>
        <location evidence="2">Periplasm</location>
    </subcellularLocation>
</comment>
<evidence type="ECO:0000259" key="16">
    <source>
        <dbReference type="PROSITE" id="PS50106"/>
    </source>
</evidence>
<evidence type="ECO:0000256" key="5">
    <source>
        <dbReference type="ARBA" id="ARBA00013958"/>
    </source>
</evidence>
<dbReference type="SMART" id="SM00228">
    <property type="entry name" value="PDZ"/>
    <property type="match status" value="2"/>
</dbReference>
<keyword evidence="10" id="KW-0378">Hydrolase</keyword>
<feature type="domain" description="PDZ" evidence="16">
    <location>
        <begin position="376"/>
        <end position="449"/>
    </location>
</feature>
<evidence type="ECO:0000256" key="9">
    <source>
        <dbReference type="ARBA" id="ARBA00022764"/>
    </source>
</evidence>
<dbReference type="Proteomes" id="UP000006377">
    <property type="component" value="Chromosome"/>
</dbReference>
<sequence>MTLTTGERLTRRFLSGIAGVFLSAVLISLPPLPAFAQGAPNSFADLAERLSPAVVNISTSQVLSPGDMAIPSIPPESPLNDFFEEFLEQQESMRPQRVQSLGSGFVIDPDGIVITNNHVIEGADRIEVTFTDGTTLPATVAGTDPKTDIAVLRVESSKKLPFVELGDSNKARVGDWVIAIGNPFGLGGSVTAGIVSALNRDIHAGNYDDFIQTDAAINRGNSGGPLFDMEGRVVGVNSAIISPSGASVGIGFAVPTSTVKPVVAQILKFGETRRGWIGVRIQSVTPEIAESLGLGPSRGALIAGVSPGGPAEEAGIETGDVVLAFDDKIITAMRDLPRVVAEAEIGSTVNVQLFRGGDTLTRKIVVGRLEDEEAQPVEVPGAAGSTPDKTVVLGLVLGELNDDLRERFGVPEGVPGVLITDVDPLSAAAEKGIRPGEVIVEVAQRSVSSPAEVEEIVLSEEKAGRNTVLLRLSLGGEIRFVALRLGS</sequence>
<evidence type="ECO:0000256" key="14">
    <source>
        <dbReference type="PIRSR" id="PIRSR611782-1"/>
    </source>
</evidence>
<dbReference type="AlphaFoldDB" id="A7HVY7"/>
<dbReference type="GO" id="GO:0042597">
    <property type="term" value="C:periplasmic space"/>
    <property type="evidence" value="ECO:0007669"/>
    <property type="project" value="UniProtKB-SubCell"/>
</dbReference>
<dbReference type="Gene3D" id="2.30.42.10">
    <property type="match status" value="2"/>
</dbReference>
<feature type="domain" description="PDZ" evidence="16">
    <location>
        <begin position="266"/>
        <end position="357"/>
    </location>
</feature>
<dbReference type="EC" id="3.4.21.107" evidence="4"/>
<protein>
    <recommendedName>
        <fullName evidence="5">Probable periplasmic serine endoprotease DegP-like</fullName>
        <ecNumber evidence="4">3.4.21.107</ecNumber>
    </recommendedName>
    <alternativeName>
        <fullName evidence="13">Protease Do</fullName>
    </alternativeName>
</protein>
<dbReference type="InterPro" id="IPR036034">
    <property type="entry name" value="PDZ_sf"/>
</dbReference>
<dbReference type="STRING" id="402881.Plav_2461"/>
<evidence type="ECO:0000256" key="7">
    <source>
        <dbReference type="ARBA" id="ARBA00022729"/>
    </source>
</evidence>
<evidence type="ECO:0000256" key="10">
    <source>
        <dbReference type="ARBA" id="ARBA00022801"/>
    </source>
</evidence>
<evidence type="ECO:0000256" key="6">
    <source>
        <dbReference type="ARBA" id="ARBA00022670"/>
    </source>
</evidence>
<dbReference type="RefSeq" id="WP_012111381.1">
    <property type="nucleotide sequence ID" value="NC_009719.1"/>
</dbReference>
<dbReference type="Pfam" id="PF13180">
    <property type="entry name" value="PDZ_2"/>
    <property type="match status" value="1"/>
</dbReference>
<feature type="active site" description="Charge relay system" evidence="14">
    <location>
        <position position="148"/>
    </location>
</feature>
<evidence type="ECO:0000313" key="17">
    <source>
        <dbReference type="EMBL" id="ABS64070.1"/>
    </source>
</evidence>
<keyword evidence="7" id="KW-0732">Signal</keyword>
<evidence type="ECO:0000256" key="4">
    <source>
        <dbReference type="ARBA" id="ARBA00013035"/>
    </source>
</evidence>
<evidence type="ECO:0000256" key="15">
    <source>
        <dbReference type="PIRSR" id="PIRSR611782-2"/>
    </source>
</evidence>
<comment type="catalytic activity">
    <reaction evidence="1">
        <text>Acts on substrates that are at least partially unfolded. The cleavage site P1 residue is normally between a pair of hydrophobic residues, such as Val-|-Val.</text>
        <dbReference type="EC" id="3.4.21.107"/>
    </reaction>
</comment>
<evidence type="ECO:0000256" key="1">
    <source>
        <dbReference type="ARBA" id="ARBA00001772"/>
    </source>
</evidence>
<keyword evidence="18" id="KW-1185">Reference proteome</keyword>
<keyword evidence="11" id="KW-0720">Serine protease</keyword>
<dbReference type="SUPFAM" id="SSF50156">
    <property type="entry name" value="PDZ domain-like"/>
    <property type="match status" value="2"/>
</dbReference>
<dbReference type="InterPro" id="IPR009003">
    <property type="entry name" value="Peptidase_S1_PA"/>
</dbReference>
<organism evidence="17 18">
    <name type="scientific">Parvibaculum lavamentivorans (strain DS-1 / DSM 13023 / NCIMB 13966)</name>
    <dbReference type="NCBI Taxonomy" id="402881"/>
    <lineage>
        <taxon>Bacteria</taxon>
        <taxon>Pseudomonadati</taxon>
        <taxon>Pseudomonadota</taxon>
        <taxon>Alphaproteobacteria</taxon>
        <taxon>Hyphomicrobiales</taxon>
        <taxon>Parvibaculaceae</taxon>
        <taxon>Parvibaculum</taxon>
    </lineage>
</organism>
<feature type="binding site" evidence="15">
    <location>
        <position position="148"/>
    </location>
    <ligand>
        <name>substrate</name>
    </ligand>
</feature>